<proteinExistence type="predicted"/>
<evidence type="ECO:0000313" key="7">
    <source>
        <dbReference type="Proteomes" id="UP000219565"/>
    </source>
</evidence>
<dbReference type="Proteomes" id="UP000219565">
    <property type="component" value="Unassembled WGS sequence"/>
</dbReference>
<feature type="transmembrane region" description="Helical" evidence="5">
    <location>
        <begin position="121"/>
        <end position="138"/>
    </location>
</feature>
<dbReference type="GO" id="GO:0016020">
    <property type="term" value="C:membrane"/>
    <property type="evidence" value="ECO:0007669"/>
    <property type="project" value="UniProtKB-SubCell"/>
</dbReference>
<evidence type="ECO:0000256" key="4">
    <source>
        <dbReference type="ARBA" id="ARBA00023136"/>
    </source>
</evidence>
<dbReference type="RefSeq" id="WP_253785091.1">
    <property type="nucleotide sequence ID" value="NZ_JAMTCW010000015.1"/>
</dbReference>
<evidence type="ECO:0000313" key="6">
    <source>
        <dbReference type="EMBL" id="SNY88573.1"/>
    </source>
</evidence>
<keyword evidence="3 5" id="KW-1133">Transmembrane helix</keyword>
<keyword evidence="4 5" id="KW-0472">Membrane</keyword>
<evidence type="ECO:0000256" key="2">
    <source>
        <dbReference type="ARBA" id="ARBA00022692"/>
    </source>
</evidence>
<dbReference type="Pfam" id="PF13564">
    <property type="entry name" value="DoxX_2"/>
    <property type="match status" value="1"/>
</dbReference>
<protein>
    <submittedName>
        <fullName evidence="6">DoxX-like family protein</fullName>
    </submittedName>
</protein>
<gene>
    <name evidence="6" type="ORF">SAMN04244553_5552</name>
</gene>
<feature type="transmembrane region" description="Helical" evidence="5">
    <location>
        <begin position="29"/>
        <end position="49"/>
    </location>
</feature>
<evidence type="ECO:0000256" key="5">
    <source>
        <dbReference type="SAM" id="Phobius"/>
    </source>
</evidence>
<accession>A0A285LVT4</accession>
<reference evidence="7" key="1">
    <citation type="submission" date="2017-09" db="EMBL/GenBank/DDBJ databases">
        <authorList>
            <person name="Varghese N."/>
            <person name="Submissions S."/>
        </authorList>
    </citation>
    <scope>NUCLEOTIDE SEQUENCE [LARGE SCALE GENOMIC DNA]</scope>
    <source>
        <strain evidence="7">DSM 45537</strain>
    </source>
</reference>
<keyword evidence="2 5" id="KW-0812">Transmembrane</keyword>
<dbReference type="STRING" id="1379680.GCA_001612615_01792"/>
<evidence type="ECO:0000256" key="3">
    <source>
        <dbReference type="ARBA" id="ARBA00022989"/>
    </source>
</evidence>
<feature type="transmembrane region" description="Helical" evidence="5">
    <location>
        <begin position="96"/>
        <end position="115"/>
    </location>
</feature>
<feature type="transmembrane region" description="Helical" evidence="5">
    <location>
        <begin position="69"/>
        <end position="89"/>
    </location>
</feature>
<dbReference type="EMBL" id="OBEG01000006">
    <property type="protein sequence ID" value="SNY88573.1"/>
    <property type="molecule type" value="Genomic_DNA"/>
</dbReference>
<name>A0A285LVT4_9NOCA</name>
<comment type="subcellular location">
    <subcellularLocation>
        <location evidence="1">Membrane</location>
        <topology evidence="1">Multi-pass membrane protein</topology>
    </subcellularLocation>
</comment>
<sequence>MNTATTTPTEFATSEIEGGASHRGSRARMIAFGGTTAILMTESVVGAYWDLARIPYVQDTFERLEYPLYFATIIGAAKVAAVCAVLAPGTPRLKEWAYAGLAFVYGGAALSHMAVGDAPPAWISPLVFLGLTVASWALRSPARRDPKPLPAAWASLRRFVRS</sequence>
<dbReference type="InterPro" id="IPR032808">
    <property type="entry name" value="DoxX"/>
</dbReference>
<evidence type="ECO:0000256" key="1">
    <source>
        <dbReference type="ARBA" id="ARBA00004141"/>
    </source>
</evidence>
<organism evidence="6 7">
    <name type="scientific">Nocardia amikacinitolerans</name>
    <dbReference type="NCBI Taxonomy" id="756689"/>
    <lineage>
        <taxon>Bacteria</taxon>
        <taxon>Bacillati</taxon>
        <taxon>Actinomycetota</taxon>
        <taxon>Actinomycetes</taxon>
        <taxon>Mycobacteriales</taxon>
        <taxon>Nocardiaceae</taxon>
        <taxon>Nocardia</taxon>
    </lineage>
</organism>
<keyword evidence="7" id="KW-1185">Reference proteome</keyword>
<dbReference type="AlphaFoldDB" id="A0A285LVT4"/>